<organism evidence="8 9">
    <name type="scientific">Trichosporon asahii var. asahii (strain ATCC 90039 / CBS 2479 / JCM 2466 / KCTC 7840 / NBRC 103889/ NCYC 2677 / UAMH 7654)</name>
    <name type="common">Yeast</name>
    <dbReference type="NCBI Taxonomy" id="1186058"/>
    <lineage>
        <taxon>Eukaryota</taxon>
        <taxon>Fungi</taxon>
        <taxon>Dikarya</taxon>
        <taxon>Basidiomycota</taxon>
        <taxon>Agaricomycotina</taxon>
        <taxon>Tremellomycetes</taxon>
        <taxon>Trichosporonales</taxon>
        <taxon>Trichosporonaceae</taxon>
        <taxon>Trichosporon</taxon>
    </lineage>
</organism>
<gene>
    <name evidence="8" type="ORF">A1Q1_02871</name>
</gene>
<dbReference type="GO" id="GO:0042910">
    <property type="term" value="F:xenobiotic transmembrane transporter activity"/>
    <property type="evidence" value="ECO:0007669"/>
    <property type="project" value="InterPro"/>
</dbReference>
<dbReference type="HOGENOM" id="CLU_012893_1_2_1"/>
<dbReference type="NCBIfam" id="TIGR00797">
    <property type="entry name" value="matE"/>
    <property type="match status" value="1"/>
</dbReference>
<evidence type="ECO:0000256" key="5">
    <source>
        <dbReference type="ARBA" id="ARBA00023136"/>
    </source>
</evidence>
<keyword evidence="4 7" id="KW-1133">Transmembrane helix</keyword>
<dbReference type="EMBL" id="ALBS01000211">
    <property type="protein sequence ID" value="EJT48167.1"/>
    <property type="molecule type" value="Genomic_DNA"/>
</dbReference>
<feature type="transmembrane region" description="Helical" evidence="7">
    <location>
        <begin position="204"/>
        <end position="229"/>
    </location>
</feature>
<dbReference type="KEGG" id="tasa:A1Q1_02871"/>
<feature type="compositionally biased region" description="Polar residues" evidence="6">
    <location>
        <begin position="95"/>
        <end position="105"/>
    </location>
</feature>
<dbReference type="VEuPathDB" id="FungiDB:A1Q1_02871"/>
<feature type="transmembrane region" description="Helical" evidence="7">
    <location>
        <begin position="465"/>
        <end position="484"/>
    </location>
</feature>
<evidence type="ECO:0000256" key="1">
    <source>
        <dbReference type="ARBA" id="ARBA00004141"/>
    </source>
</evidence>
<dbReference type="InterPro" id="IPR045069">
    <property type="entry name" value="MATE_euk"/>
</dbReference>
<dbReference type="GO" id="GO:0016020">
    <property type="term" value="C:membrane"/>
    <property type="evidence" value="ECO:0007669"/>
    <property type="project" value="UniProtKB-SubCell"/>
</dbReference>
<feature type="transmembrane region" description="Helical" evidence="7">
    <location>
        <begin position="429"/>
        <end position="453"/>
    </location>
</feature>
<evidence type="ECO:0000313" key="8">
    <source>
        <dbReference type="EMBL" id="EJT48167.1"/>
    </source>
</evidence>
<evidence type="ECO:0000256" key="4">
    <source>
        <dbReference type="ARBA" id="ARBA00022989"/>
    </source>
</evidence>
<feature type="region of interest" description="Disordered" evidence="6">
    <location>
        <begin position="1"/>
        <end position="119"/>
    </location>
</feature>
<dbReference type="PANTHER" id="PTHR11206">
    <property type="entry name" value="MULTIDRUG RESISTANCE PROTEIN"/>
    <property type="match status" value="1"/>
</dbReference>
<dbReference type="Proteomes" id="UP000002748">
    <property type="component" value="Unassembled WGS sequence"/>
</dbReference>
<evidence type="ECO:0000256" key="7">
    <source>
        <dbReference type="SAM" id="Phobius"/>
    </source>
</evidence>
<feature type="transmembrane region" description="Helical" evidence="7">
    <location>
        <begin position="383"/>
        <end position="409"/>
    </location>
</feature>
<feature type="transmembrane region" description="Helical" evidence="7">
    <location>
        <begin position="315"/>
        <end position="333"/>
    </location>
</feature>
<dbReference type="AlphaFoldDB" id="J6EZ79"/>
<sequence length="614" mass="64693">MSSPTNRWAARNAALTIQPPQGRRPSGISTSPTFVGRTGPPPSNRPQNPTMARPQHGRTPSTSAMPQLPKTPTARNTRRPSATAAPHAGAAVGYGSTSPTTTTQPAGSDGVTSAGVGAVGGTSSAVQNGVGSESTPLIPRAPRLHTLDGLNKPATTWTEFGVLCRSSVPLSAGLALENALSTINILVVTTLGAEALAVTGNSSLLIMVTGFPLPLALAAAFTTLAAPLYPQPEHRSHIGHILLRTLMLSMVLALSVGIFWWNIGPILRALGQPHDLVEGMVVYMRWAILVLPALGLVETMKSFMQVQNMMAAPPLILLCLLPVHTAIAIYLVHHTSMGAAGAAVATATTLWLDGILIVLFASRTRARECWDGFTSAALRDWGPVLWLAVPGALMFGSELWAFEVIALLAGRLGHVAVAAQAVISTLDNLVAMIPYAISIGIANRVGNLLGFGLRAIKRAKRSVRAGFLLEVLVSGTTGLLVLIFRHQIANFFTSDKKVADEAARAAVFVASYQIFDGLQNVGAACLRAFGRQNVGSIIHFIGYYVVGLPIGAWLGITKGWGLAGLWAGAAIALACTSSAELGVAFSINWEEEVLKVQMREIESDEEEEESEDDA</sequence>
<proteinExistence type="inferred from homology"/>
<comment type="caution">
    <text evidence="8">The sequence shown here is derived from an EMBL/GenBank/DDBJ whole genome shotgun (WGS) entry which is preliminary data.</text>
</comment>
<dbReference type="CDD" id="cd13132">
    <property type="entry name" value="MATE_eukaryotic"/>
    <property type="match status" value="1"/>
</dbReference>
<keyword evidence="3 7" id="KW-0812">Transmembrane</keyword>
<protein>
    <submittedName>
        <fullName evidence="8">MATE efflux family protein subfamily, putative</fullName>
    </submittedName>
</protein>
<feature type="compositionally biased region" description="Low complexity" evidence="6">
    <location>
        <begin position="82"/>
        <end position="91"/>
    </location>
</feature>
<evidence type="ECO:0000256" key="2">
    <source>
        <dbReference type="ARBA" id="ARBA00010199"/>
    </source>
</evidence>
<feature type="transmembrane region" description="Helical" evidence="7">
    <location>
        <begin position="537"/>
        <end position="556"/>
    </location>
</feature>
<evidence type="ECO:0000256" key="3">
    <source>
        <dbReference type="ARBA" id="ARBA00022692"/>
    </source>
</evidence>
<dbReference type="GO" id="GO:1990961">
    <property type="term" value="P:xenobiotic detoxification by transmembrane export across the plasma membrane"/>
    <property type="evidence" value="ECO:0007669"/>
    <property type="project" value="InterPro"/>
</dbReference>
<name>J6EZ79_TRIAS</name>
<dbReference type="Pfam" id="PF01554">
    <property type="entry name" value="MatE"/>
    <property type="match status" value="2"/>
</dbReference>
<comment type="subcellular location">
    <subcellularLocation>
        <location evidence="1">Membrane</location>
        <topology evidence="1">Multi-pass membrane protein</topology>
    </subcellularLocation>
</comment>
<feature type="transmembrane region" description="Helical" evidence="7">
    <location>
        <begin position="241"/>
        <end position="263"/>
    </location>
</feature>
<feature type="transmembrane region" description="Helical" evidence="7">
    <location>
        <begin position="283"/>
        <end position="303"/>
    </location>
</feature>
<feature type="transmembrane region" description="Helical" evidence="7">
    <location>
        <begin position="339"/>
        <end position="362"/>
    </location>
</feature>
<reference evidence="8 9" key="1">
    <citation type="journal article" date="2012" name="Eukaryot. Cell">
        <title>Draft genome sequence of CBS 2479, the standard type strain of Trichosporon asahii.</title>
        <authorList>
            <person name="Yang R.Y."/>
            <person name="Li H.T."/>
            <person name="Zhu H."/>
            <person name="Zhou G.P."/>
            <person name="Wang M."/>
            <person name="Wang L."/>
        </authorList>
    </citation>
    <scope>NUCLEOTIDE SEQUENCE [LARGE SCALE GENOMIC DNA]</scope>
    <source>
        <strain evidence="9">ATCC 90039 / CBS 2479 / JCM 2466 / KCTC 7840 / NCYC 2677 / UAMH 7654</strain>
    </source>
</reference>
<dbReference type="RefSeq" id="XP_014179575.1">
    <property type="nucleotide sequence ID" value="XM_014324100.1"/>
</dbReference>
<dbReference type="OrthoDB" id="2126698at2759"/>
<evidence type="ECO:0000313" key="9">
    <source>
        <dbReference type="Proteomes" id="UP000002748"/>
    </source>
</evidence>
<feature type="transmembrane region" description="Helical" evidence="7">
    <location>
        <begin position="563"/>
        <end position="587"/>
    </location>
</feature>
<feature type="compositionally biased region" description="Low complexity" evidence="6">
    <location>
        <begin position="106"/>
        <end position="119"/>
    </location>
</feature>
<comment type="similarity">
    <text evidence="2">Belongs to the multi antimicrobial extrusion (MATE) (TC 2.A.66.1) family.</text>
</comment>
<accession>J6EZ79</accession>
<keyword evidence="5 7" id="KW-0472">Membrane</keyword>
<dbReference type="GO" id="GO:0015297">
    <property type="term" value="F:antiporter activity"/>
    <property type="evidence" value="ECO:0007669"/>
    <property type="project" value="InterPro"/>
</dbReference>
<dbReference type="InterPro" id="IPR002528">
    <property type="entry name" value="MATE_fam"/>
</dbReference>
<evidence type="ECO:0000256" key="6">
    <source>
        <dbReference type="SAM" id="MobiDB-lite"/>
    </source>
</evidence>
<dbReference type="GeneID" id="25986384"/>